<dbReference type="GO" id="GO:0005634">
    <property type="term" value="C:nucleus"/>
    <property type="evidence" value="ECO:0007669"/>
    <property type="project" value="UniProtKB-SubCell"/>
</dbReference>
<comment type="caution">
    <text evidence="10">The sequence shown here is derived from an EMBL/GenBank/DDBJ whole genome shotgun (WGS) entry which is preliminary data.</text>
</comment>
<accession>A0A7K5R6M0</accession>
<evidence type="ECO:0000256" key="6">
    <source>
        <dbReference type="ARBA" id="ARBA00022833"/>
    </source>
</evidence>
<dbReference type="GO" id="GO:0008270">
    <property type="term" value="F:zinc ion binding"/>
    <property type="evidence" value="ECO:0007669"/>
    <property type="project" value="UniProtKB-KW"/>
</dbReference>
<dbReference type="GO" id="GO:0000981">
    <property type="term" value="F:DNA-binding transcription factor activity, RNA polymerase II-specific"/>
    <property type="evidence" value="ECO:0007669"/>
    <property type="project" value="TreeGrafter"/>
</dbReference>
<comment type="similarity">
    <text evidence="2">Belongs to the krueppel C2H2-type zinc-finger protein family.</text>
</comment>
<evidence type="ECO:0000256" key="4">
    <source>
        <dbReference type="ARBA" id="ARBA00022737"/>
    </source>
</evidence>
<keyword evidence="5 8" id="KW-0863">Zinc-finger</keyword>
<evidence type="ECO:0000256" key="8">
    <source>
        <dbReference type="PROSITE-ProRule" id="PRU00042"/>
    </source>
</evidence>
<dbReference type="GO" id="GO:0000978">
    <property type="term" value="F:RNA polymerase II cis-regulatory region sequence-specific DNA binding"/>
    <property type="evidence" value="ECO:0007669"/>
    <property type="project" value="TreeGrafter"/>
</dbReference>
<evidence type="ECO:0000256" key="5">
    <source>
        <dbReference type="ARBA" id="ARBA00022771"/>
    </source>
</evidence>
<evidence type="ECO:0000256" key="3">
    <source>
        <dbReference type="ARBA" id="ARBA00022723"/>
    </source>
</evidence>
<keyword evidence="11" id="KW-1185">Reference proteome</keyword>
<feature type="domain" description="C2H2-type" evidence="9">
    <location>
        <begin position="42"/>
        <end position="69"/>
    </location>
</feature>
<dbReference type="InterPro" id="IPR036236">
    <property type="entry name" value="Znf_C2H2_sf"/>
</dbReference>
<feature type="non-terminal residue" evidence="10">
    <location>
        <position position="1"/>
    </location>
</feature>
<dbReference type="AlphaFoldDB" id="A0A7K5R6M0"/>
<dbReference type="SUPFAM" id="SSF57667">
    <property type="entry name" value="beta-beta-alpha zinc fingers"/>
    <property type="match status" value="1"/>
</dbReference>
<evidence type="ECO:0000256" key="2">
    <source>
        <dbReference type="ARBA" id="ARBA00006991"/>
    </source>
</evidence>
<comment type="subcellular location">
    <subcellularLocation>
        <location evidence="1">Nucleus</location>
    </subcellularLocation>
</comment>
<keyword evidence="6" id="KW-0862">Zinc</keyword>
<evidence type="ECO:0000256" key="1">
    <source>
        <dbReference type="ARBA" id="ARBA00004123"/>
    </source>
</evidence>
<gene>
    <name evidence="10" type="primary">Zscan29_2</name>
    <name evidence="10" type="ORF">PRUHIM_R15053</name>
</gene>
<evidence type="ECO:0000313" key="10">
    <source>
        <dbReference type="EMBL" id="NWT75339.1"/>
    </source>
</evidence>
<dbReference type="InterPro" id="IPR013087">
    <property type="entry name" value="Znf_C2H2_type"/>
</dbReference>
<reference evidence="10 11" key="1">
    <citation type="submission" date="2019-09" db="EMBL/GenBank/DDBJ databases">
        <title>Bird 10,000 Genomes (B10K) Project - Family phase.</title>
        <authorList>
            <person name="Zhang G."/>
        </authorList>
    </citation>
    <scope>NUCLEOTIDE SEQUENCE [LARGE SCALE GENOMIC DNA]</scope>
    <source>
        <strain evidence="10">B10K-DU-013-18</strain>
        <tissue evidence="10">Muscle</tissue>
    </source>
</reference>
<dbReference type="Pfam" id="PF00096">
    <property type="entry name" value="zf-C2H2"/>
    <property type="match status" value="1"/>
</dbReference>
<sequence length="78" mass="8874">LPLPPAGAHVEGPCKRLECGKSFSNNSHLLWQQKIHTGEQPYNCGECGKSFRDISRLITYWRMHTGEQPEDPHWGMAL</sequence>
<dbReference type="PANTHER" id="PTHR23226:SF416">
    <property type="entry name" value="FI01424P"/>
    <property type="match status" value="1"/>
</dbReference>
<protein>
    <submittedName>
        <fullName evidence="10">ZSC29 protein</fullName>
    </submittedName>
</protein>
<dbReference type="PANTHER" id="PTHR23226">
    <property type="entry name" value="ZINC FINGER AND SCAN DOMAIN-CONTAINING"/>
    <property type="match status" value="1"/>
</dbReference>
<dbReference type="EMBL" id="VYZK01000773">
    <property type="protein sequence ID" value="NWT75339.1"/>
    <property type="molecule type" value="Genomic_DNA"/>
</dbReference>
<keyword evidence="7" id="KW-0539">Nucleus</keyword>
<keyword evidence="3" id="KW-0479">Metal-binding</keyword>
<evidence type="ECO:0000256" key="7">
    <source>
        <dbReference type="ARBA" id="ARBA00023242"/>
    </source>
</evidence>
<feature type="domain" description="C2H2-type" evidence="9">
    <location>
        <begin position="12"/>
        <end position="41"/>
    </location>
</feature>
<keyword evidence="4" id="KW-0677">Repeat</keyword>
<organism evidence="10 11">
    <name type="scientific">Prunella himalayana</name>
    <dbReference type="NCBI Taxonomy" id="670356"/>
    <lineage>
        <taxon>Eukaryota</taxon>
        <taxon>Metazoa</taxon>
        <taxon>Chordata</taxon>
        <taxon>Craniata</taxon>
        <taxon>Vertebrata</taxon>
        <taxon>Euteleostomi</taxon>
        <taxon>Archelosauria</taxon>
        <taxon>Archosauria</taxon>
        <taxon>Dinosauria</taxon>
        <taxon>Saurischia</taxon>
        <taxon>Theropoda</taxon>
        <taxon>Coelurosauria</taxon>
        <taxon>Aves</taxon>
        <taxon>Neognathae</taxon>
        <taxon>Neoaves</taxon>
        <taxon>Telluraves</taxon>
        <taxon>Australaves</taxon>
        <taxon>Passeriformes</taxon>
        <taxon>Passeroidea</taxon>
        <taxon>Prunellidae</taxon>
        <taxon>Prunella</taxon>
    </lineage>
</organism>
<dbReference type="FunFam" id="3.30.160.60:FF:001498">
    <property type="entry name" value="Zinc finger protein 404"/>
    <property type="match status" value="1"/>
</dbReference>
<dbReference type="PROSITE" id="PS50157">
    <property type="entry name" value="ZINC_FINGER_C2H2_2"/>
    <property type="match status" value="2"/>
</dbReference>
<dbReference type="FunFam" id="3.30.160.60:FF:001530">
    <property type="entry name" value="Zinc finger protein 268"/>
    <property type="match status" value="1"/>
</dbReference>
<dbReference type="Gene3D" id="3.30.160.60">
    <property type="entry name" value="Classic Zinc Finger"/>
    <property type="match status" value="2"/>
</dbReference>
<name>A0A7K5R6M0_9PASE</name>
<dbReference type="Proteomes" id="UP000566454">
    <property type="component" value="Unassembled WGS sequence"/>
</dbReference>
<feature type="non-terminal residue" evidence="10">
    <location>
        <position position="78"/>
    </location>
</feature>
<dbReference type="OrthoDB" id="8922241at2759"/>
<evidence type="ECO:0000313" key="11">
    <source>
        <dbReference type="Proteomes" id="UP000566454"/>
    </source>
</evidence>
<proteinExistence type="inferred from homology"/>
<evidence type="ECO:0000259" key="9">
    <source>
        <dbReference type="PROSITE" id="PS50157"/>
    </source>
</evidence>